<reference evidence="2 3" key="1">
    <citation type="submission" date="2022-03" db="EMBL/GenBank/DDBJ databases">
        <authorList>
            <person name="Nunn A."/>
            <person name="Chopra R."/>
            <person name="Nunn A."/>
            <person name="Contreras Garrido A."/>
        </authorList>
    </citation>
    <scope>NUCLEOTIDE SEQUENCE [LARGE SCALE GENOMIC DNA]</scope>
</reference>
<dbReference type="AlphaFoldDB" id="A0AAU9TAL6"/>
<sequence length="404" mass="47322">MNTMTEGFWRGGDRVEVLRLVSGAAAYFPASVVNAPSMRKNLVWVEHESLMVGGSKRMKEYVHPTRIRPSPPPFEISRSFVAGDEVDVFIDSEGFWVRGKVTANLGNSKYIVRVKGGDGTETEANRLNLRLHREWEEGNWVPSLESKTKTIKLKIKFRRRYEFEKGEEVDAWFNQRWWVGRVSTVVERGSKFLVYFISSGEEPTIPHFNLRPHKEWINGQWTSPNKEDPPLKKRKPCERAEKVFNKQWSSSSLYKEDPPLKKLKRCEIEEKVFSNGTMVEVRSDEQGYEGSWYTAKIISYLGENRYRVEYQTLTTEDLKELLKEEARGSDIRPNPPQSACDRYELNQPVDAWYNDGWWSGRVYKINSDYTRYVVYFETTDERFVFGYNDVRPCHVWSKGKWSRA</sequence>
<feature type="domain" description="Agenet" evidence="1">
    <location>
        <begin position="78"/>
        <end position="137"/>
    </location>
</feature>
<dbReference type="CDD" id="cd20406">
    <property type="entry name" value="Tudor_Agenet_AtDUF_rpt2_4"/>
    <property type="match status" value="2"/>
</dbReference>
<feature type="domain" description="Agenet" evidence="1">
    <location>
        <begin position="161"/>
        <end position="218"/>
    </location>
</feature>
<dbReference type="Pfam" id="PF05641">
    <property type="entry name" value="Agenet"/>
    <property type="match status" value="3"/>
</dbReference>
<feature type="domain" description="Agenet" evidence="1">
    <location>
        <begin position="271"/>
        <end position="339"/>
    </location>
</feature>
<dbReference type="CDD" id="cd20405">
    <property type="entry name" value="Tudor_Agenet_AtDUF_rpt1_3"/>
    <property type="match status" value="1"/>
</dbReference>
<evidence type="ECO:0000313" key="2">
    <source>
        <dbReference type="EMBL" id="CAH2079769.1"/>
    </source>
</evidence>
<dbReference type="Gene3D" id="2.30.30.140">
    <property type="match status" value="1"/>
</dbReference>
<proteinExistence type="predicted"/>
<keyword evidence="3" id="KW-1185">Reference proteome</keyword>
<dbReference type="InterPro" id="IPR008395">
    <property type="entry name" value="Agenet-like_dom"/>
</dbReference>
<feature type="domain" description="Agenet" evidence="1">
    <location>
        <begin position="341"/>
        <end position="398"/>
    </location>
</feature>
<organism evidence="2 3">
    <name type="scientific">Thlaspi arvense</name>
    <name type="common">Field penny-cress</name>
    <dbReference type="NCBI Taxonomy" id="13288"/>
    <lineage>
        <taxon>Eukaryota</taxon>
        <taxon>Viridiplantae</taxon>
        <taxon>Streptophyta</taxon>
        <taxon>Embryophyta</taxon>
        <taxon>Tracheophyta</taxon>
        <taxon>Spermatophyta</taxon>
        <taxon>Magnoliopsida</taxon>
        <taxon>eudicotyledons</taxon>
        <taxon>Gunneridae</taxon>
        <taxon>Pentapetalae</taxon>
        <taxon>rosids</taxon>
        <taxon>malvids</taxon>
        <taxon>Brassicales</taxon>
        <taxon>Brassicaceae</taxon>
        <taxon>Thlaspideae</taxon>
        <taxon>Thlaspi</taxon>
    </lineage>
</organism>
<accession>A0AAU9TAL6</accession>
<evidence type="ECO:0000313" key="3">
    <source>
        <dbReference type="Proteomes" id="UP000836841"/>
    </source>
</evidence>
<protein>
    <recommendedName>
        <fullName evidence="1">Agenet domain-containing protein</fullName>
    </recommendedName>
</protein>
<name>A0AAU9TAL6_THLAR</name>
<gene>
    <name evidence="2" type="ORF">TAV2_LOCUS24507</name>
</gene>
<dbReference type="PANTHER" id="PTHR31917:SF147">
    <property type="entry name" value="AGENET DOMAIN-CONTAINING PROTEIN"/>
    <property type="match status" value="1"/>
</dbReference>
<evidence type="ECO:0000259" key="1">
    <source>
        <dbReference type="SMART" id="SM00743"/>
    </source>
</evidence>
<dbReference type="PANTHER" id="PTHR31917">
    <property type="entry name" value="AGENET DOMAIN-CONTAINING PROTEIN-RELATED"/>
    <property type="match status" value="1"/>
</dbReference>
<dbReference type="EMBL" id="OU466863">
    <property type="protein sequence ID" value="CAH2079769.1"/>
    <property type="molecule type" value="Genomic_DNA"/>
</dbReference>
<dbReference type="InterPro" id="IPR014002">
    <property type="entry name" value="Agenet_dom_plant"/>
</dbReference>
<dbReference type="Proteomes" id="UP000836841">
    <property type="component" value="Chromosome 7"/>
</dbReference>
<dbReference type="SMART" id="SM00743">
    <property type="entry name" value="Agenet"/>
    <property type="match status" value="4"/>
</dbReference>